<dbReference type="PANTHER" id="PTHR23192:SF13">
    <property type="entry name" value="OLFACTOMEDIN-LIKE PROTEIN 1"/>
    <property type="match status" value="1"/>
</dbReference>
<evidence type="ECO:0000256" key="1">
    <source>
        <dbReference type="ARBA" id="ARBA00004613"/>
    </source>
</evidence>
<reference evidence="5" key="1">
    <citation type="submission" date="2023-05" db="EMBL/GenBank/DDBJ databases">
        <authorList>
            <person name="Stuckert A."/>
        </authorList>
    </citation>
    <scope>NUCLEOTIDE SEQUENCE</scope>
</reference>
<dbReference type="PANTHER" id="PTHR23192">
    <property type="entry name" value="OLFACTOMEDIN-RELATED"/>
    <property type="match status" value="1"/>
</dbReference>
<evidence type="ECO:0000313" key="6">
    <source>
        <dbReference type="Proteomes" id="UP001162483"/>
    </source>
</evidence>
<dbReference type="InterPro" id="IPR003112">
    <property type="entry name" value="Olfac-like_dom"/>
</dbReference>
<gene>
    <name evidence="5" type="ORF">SPARVUS_LOCUS2660055</name>
</gene>
<evidence type="ECO:0000313" key="5">
    <source>
        <dbReference type="EMBL" id="CAI9545464.1"/>
    </source>
</evidence>
<sequence length="113" mass="13064">MLAQIQYLKTVKKSGGSVGAWMKNTGDSSENIYYFTYYSKDMLLEFANIDDFTSLDFLQRAESITLPFSWQGTGLQVYKNEVFFHKNGTINEIVRYNIQKKHYAVYASQGCWA</sequence>
<organism evidence="5 6">
    <name type="scientific">Staurois parvus</name>
    <dbReference type="NCBI Taxonomy" id="386267"/>
    <lineage>
        <taxon>Eukaryota</taxon>
        <taxon>Metazoa</taxon>
        <taxon>Chordata</taxon>
        <taxon>Craniata</taxon>
        <taxon>Vertebrata</taxon>
        <taxon>Euteleostomi</taxon>
        <taxon>Amphibia</taxon>
        <taxon>Batrachia</taxon>
        <taxon>Anura</taxon>
        <taxon>Neobatrachia</taxon>
        <taxon>Ranoidea</taxon>
        <taxon>Ranidae</taxon>
        <taxon>Staurois</taxon>
    </lineage>
</organism>
<accession>A0ABN9BD14</accession>
<dbReference type="Pfam" id="PF02191">
    <property type="entry name" value="OLF"/>
    <property type="match status" value="1"/>
</dbReference>
<feature type="domain" description="Olfactomedin-like" evidence="4">
    <location>
        <begin position="1"/>
        <end position="113"/>
    </location>
</feature>
<evidence type="ECO:0000259" key="4">
    <source>
        <dbReference type="PROSITE" id="PS51132"/>
    </source>
</evidence>
<evidence type="ECO:0000256" key="2">
    <source>
        <dbReference type="ARBA" id="ARBA00022525"/>
    </source>
</evidence>
<proteinExistence type="predicted"/>
<keyword evidence="2" id="KW-0964">Secreted</keyword>
<comment type="subcellular location">
    <subcellularLocation>
        <location evidence="1">Secreted</location>
    </subcellularLocation>
</comment>
<comment type="caution">
    <text evidence="3">Lacks conserved residue(s) required for the propagation of feature annotation.</text>
</comment>
<dbReference type="InterPro" id="IPR050605">
    <property type="entry name" value="Olfactomedin-like_domain"/>
</dbReference>
<dbReference type="PROSITE" id="PS51132">
    <property type="entry name" value="OLF"/>
    <property type="match status" value="1"/>
</dbReference>
<name>A0ABN9BD14_9NEOB</name>
<comment type="caution">
    <text evidence="5">The sequence shown here is derived from an EMBL/GenBank/DDBJ whole genome shotgun (WGS) entry which is preliminary data.</text>
</comment>
<dbReference type="Proteomes" id="UP001162483">
    <property type="component" value="Unassembled WGS sequence"/>
</dbReference>
<protein>
    <recommendedName>
        <fullName evidence="4">Olfactomedin-like domain-containing protein</fullName>
    </recommendedName>
</protein>
<evidence type="ECO:0000256" key="3">
    <source>
        <dbReference type="PROSITE-ProRule" id="PRU00446"/>
    </source>
</evidence>
<keyword evidence="6" id="KW-1185">Reference proteome</keyword>
<dbReference type="EMBL" id="CATNWA010003466">
    <property type="protein sequence ID" value="CAI9545464.1"/>
    <property type="molecule type" value="Genomic_DNA"/>
</dbReference>